<organism evidence="4">
    <name type="scientific">Selaginella moellendorffii</name>
    <name type="common">Spikemoss</name>
    <dbReference type="NCBI Taxonomy" id="88036"/>
    <lineage>
        <taxon>Eukaryota</taxon>
        <taxon>Viridiplantae</taxon>
        <taxon>Streptophyta</taxon>
        <taxon>Embryophyta</taxon>
        <taxon>Tracheophyta</taxon>
        <taxon>Lycopodiopsida</taxon>
        <taxon>Selaginellales</taxon>
        <taxon>Selaginellaceae</taxon>
        <taxon>Selaginella</taxon>
    </lineage>
</organism>
<reference evidence="3 4" key="1">
    <citation type="journal article" date="2011" name="Science">
        <title>The Selaginella genome identifies genetic changes associated with the evolution of vascular plants.</title>
        <authorList>
            <person name="Banks J.A."/>
            <person name="Nishiyama T."/>
            <person name="Hasebe M."/>
            <person name="Bowman J.L."/>
            <person name="Gribskov M."/>
            <person name="dePamphilis C."/>
            <person name="Albert V.A."/>
            <person name="Aono N."/>
            <person name="Aoyama T."/>
            <person name="Ambrose B.A."/>
            <person name="Ashton N.W."/>
            <person name="Axtell M.J."/>
            <person name="Barker E."/>
            <person name="Barker M.S."/>
            <person name="Bennetzen J.L."/>
            <person name="Bonawitz N.D."/>
            <person name="Chapple C."/>
            <person name="Cheng C."/>
            <person name="Correa L.G."/>
            <person name="Dacre M."/>
            <person name="DeBarry J."/>
            <person name="Dreyer I."/>
            <person name="Elias M."/>
            <person name="Engstrom E.M."/>
            <person name="Estelle M."/>
            <person name="Feng L."/>
            <person name="Finet C."/>
            <person name="Floyd S.K."/>
            <person name="Frommer W.B."/>
            <person name="Fujita T."/>
            <person name="Gramzow L."/>
            <person name="Gutensohn M."/>
            <person name="Harholt J."/>
            <person name="Hattori M."/>
            <person name="Heyl A."/>
            <person name="Hirai T."/>
            <person name="Hiwatashi Y."/>
            <person name="Ishikawa M."/>
            <person name="Iwata M."/>
            <person name="Karol K.G."/>
            <person name="Koehler B."/>
            <person name="Kolukisaoglu U."/>
            <person name="Kubo M."/>
            <person name="Kurata T."/>
            <person name="Lalonde S."/>
            <person name="Li K."/>
            <person name="Li Y."/>
            <person name="Litt A."/>
            <person name="Lyons E."/>
            <person name="Manning G."/>
            <person name="Maruyama T."/>
            <person name="Michael T.P."/>
            <person name="Mikami K."/>
            <person name="Miyazaki S."/>
            <person name="Morinaga S."/>
            <person name="Murata T."/>
            <person name="Mueller-Roeber B."/>
            <person name="Nelson D.R."/>
            <person name="Obara M."/>
            <person name="Oguri Y."/>
            <person name="Olmstead R.G."/>
            <person name="Onodera N."/>
            <person name="Petersen B.L."/>
            <person name="Pils B."/>
            <person name="Prigge M."/>
            <person name="Rensing S.A."/>
            <person name="Riano-Pachon D.M."/>
            <person name="Roberts A.W."/>
            <person name="Sato Y."/>
            <person name="Scheller H.V."/>
            <person name="Schulz B."/>
            <person name="Schulz C."/>
            <person name="Shakirov E.V."/>
            <person name="Shibagaki N."/>
            <person name="Shinohara N."/>
            <person name="Shippen D.E."/>
            <person name="Soerensen I."/>
            <person name="Sotooka R."/>
            <person name="Sugimoto N."/>
            <person name="Sugita M."/>
            <person name="Sumikawa N."/>
            <person name="Tanurdzic M."/>
            <person name="Theissen G."/>
            <person name="Ulvskov P."/>
            <person name="Wakazuki S."/>
            <person name="Weng J.K."/>
            <person name="Willats W.W."/>
            <person name="Wipf D."/>
            <person name="Wolf P.G."/>
            <person name="Yang L."/>
            <person name="Zimmer A.D."/>
            <person name="Zhu Q."/>
            <person name="Mitros T."/>
            <person name="Hellsten U."/>
            <person name="Loque D."/>
            <person name="Otillar R."/>
            <person name="Salamov A."/>
            <person name="Schmutz J."/>
            <person name="Shapiro H."/>
            <person name="Lindquist E."/>
            <person name="Lucas S."/>
            <person name="Rokhsar D."/>
            <person name="Grigoriev I.V."/>
        </authorList>
    </citation>
    <scope>NUCLEOTIDE SEQUENCE [LARGE SCALE GENOMIC DNA]</scope>
</reference>
<keyword evidence="4" id="KW-1185">Reference proteome</keyword>
<comment type="similarity">
    <text evidence="1">Belongs to the ABI family.</text>
</comment>
<dbReference type="KEGG" id="smo:SELMODRAFT_113760"/>
<dbReference type="PANTHER" id="PTHR10460">
    <property type="entry name" value="ABL INTERACTOR FAMILY MEMBER"/>
    <property type="match status" value="1"/>
</dbReference>
<name>D8SCZ2_SELML</name>
<dbReference type="OMA" id="DYSHKIA"/>
<dbReference type="OrthoDB" id="5971719at2759"/>
<protein>
    <submittedName>
        <fullName evidence="3">Uncharacterized protein</fullName>
    </submittedName>
</protein>
<proteinExistence type="inferred from homology"/>
<dbReference type="HOGENOM" id="CLU_104363_0_0_1"/>
<dbReference type="InParanoid" id="D8SCZ2"/>
<evidence type="ECO:0000313" key="3">
    <source>
        <dbReference type="EMBL" id="EFJ17941.1"/>
    </source>
</evidence>
<sequence length="150" mass="17242">MQASSPSPTISTVTETALTYDEVSMHRSRHFVMALQELKNLRPQLHSAAEYCESSYLYSEQKQAVLENLKDYSVKALVNAVDHLGTVACKLNDLLDQQNSEIVSADLRISSLAQRYRTCQEYTDREALKQQCLYKTYPRHHKHYSFPGRL</sequence>
<dbReference type="EMBL" id="GL377612">
    <property type="protein sequence ID" value="EFJ17941.1"/>
    <property type="molecule type" value="Genomic_DNA"/>
</dbReference>
<dbReference type="InterPro" id="IPR028457">
    <property type="entry name" value="ABI"/>
</dbReference>
<dbReference type="eggNOG" id="KOG2546">
    <property type="taxonomic scope" value="Eukaryota"/>
</dbReference>
<dbReference type="PANTHER" id="PTHR10460:SF0">
    <property type="entry name" value="ABELSON INTERACTING PROTEIN, ISOFORM D"/>
    <property type="match status" value="1"/>
</dbReference>
<evidence type="ECO:0000256" key="2">
    <source>
        <dbReference type="ARBA" id="ARBA00025223"/>
    </source>
</evidence>
<gene>
    <name evidence="3" type="ORF">SELMODRAFT_113760</name>
</gene>
<dbReference type="FunCoup" id="D8SCZ2">
    <property type="interactions" value="1246"/>
</dbReference>
<dbReference type="Gramene" id="EFJ17941">
    <property type="protein sequence ID" value="EFJ17941"/>
    <property type="gene ID" value="SELMODRAFT_113760"/>
</dbReference>
<dbReference type="STRING" id="88036.D8SCZ2"/>
<accession>D8SCZ2</accession>
<evidence type="ECO:0000256" key="1">
    <source>
        <dbReference type="ARBA" id="ARBA00010020"/>
    </source>
</evidence>
<comment type="function">
    <text evidence="2">Involved in regulation of actin and microtubule organization. Part of a WAVE complex that activates the Arp2/3 complex.</text>
</comment>
<dbReference type="AlphaFoldDB" id="D8SCZ2"/>
<evidence type="ECO:0000313" key="4">
    <source>
        <dbReference type="Proteomes" id="UP000001514"/>
    </source>
</evidence>
<dbReference type="Proteomes" id="UP000001514">
    <property type="component" value="Unassembled WGS sequence"/>
</dbReference>
<dbReference type="Gene3D" id="6.10.140.1620">
    <property type="match status" value="1"/>
</dbReference>